<dbReference type="AlphaFoldDB" id="A0AAW1SFM9"/>
<dbReference type="Pfam" id="PF12766">
    <property type="entry name" value="Pyridox_oxase_2"/>
    <property type="match status" value="1"/>
</dbReference>
<dbReference type="PANTHER" id="PTHR28243">
    <property type="entry name" value="AGL049CP"/>
    <property type="match status" value="1"/>
</dbReference>
<dbReference type="SUPFAM" id="SSF50475">
    <property type="entry name" value="FMN-binding split barrel"/>
    <property type="match status" value="1"/>
</dbReference>
<dbReference type="InterPro" id="IPR012349">
    <property type="entry name" value="Split_barrel_FMN-bd"/>
</dbReference>
<evidence type="ECO:0000313" key="4">
    <source>
        <dbReference type="Proteomes" id="UP001438707"/>
    </source>
</evidence>
<accession>A0AAW1SFM9</accession>
<dbReference type="PANTHER" id="PTHR28243:SF1">
    <property type="entry name" value="PYRIDOXAMINE 5'-PHOSPHATE OXIDASE ALR4036 FAMILY FMN-BINDING DOMAIN-CONTAINING PROTEIN"/>
    <property type="match status" value="1"/>
</dbReference>
<dbReference type="Proteomes" id="UP001438707">
    <property type="component" value="Unassembled WGS sequence"/>
</dbReference>
<proteinExistence type="predicted"/>
<gene>
    <name evidence="3" type="ORF">WJX74_007370</name>
</gene>
<feature type="domain" description="Pyridoxamine 5'-phosphate oxidase Alr4036 family FMN-binding" evidence="2">
    <location>
        <begin position="5"/>
        <end position="96"/>
    </location>
</feature>
<evidence type="ECO:0000259" key="2">
    <source>
        <dbReference type="Pfam" id="PF12766"/>
    </source>
</evidence>
<protein>
    <recommendedName>
        <fullName evidence="2">Pyridoxamine 5'-phosphate oxidase Alr4036 family FMN-binding domain-containing protein</fullName>
    </recommendedName>
</protein>
<dbReference type="EMBL" id="JALJOS010000001">
    <property type="protein sequence ID" value="KAK9844827.1"/>
    <property type="molecule type" value="Genomic_DNA"/>
</dbReference>
<dbReference type="InterPro" id="IPR024624">
    <property type="entry name" value="Pyridox_Oxase_Alr4036_FMN-bd"/>
</dbReference>
<comment type="caution">
    <text evidence="3">The sequence shown here is derived from an EMBL/GenBank/DDBJ whole genome shotgun (WGS) entry which is preliminary data.</text>
</comment>
<keyword evidence="4" id="KW-1185">Reference proteome</keyword>
<feature type="region of interest" description="Disordered" evidence="1">
    <location>
        <begin position="128"/>
        <end position="147"/>
    </location>
</feature>
<evidence type="ECO:0000313" key="3">
    <source>
        <dbReference type="EMBL" id="KAK9844827.1"/>
    </source>
</evidence>
<organism evidence="3 4">
    <name type="scientific">Apatococcus lobatus</name>
    <dbReference type="NCBI Taxonomy" id="904363"/>
    <lineage>
        <taxon>Eukaryota</taxon>
        <taxon>Viridiplantae</taxon>
        <taxon>Chlorophyta</taxon>
        <taxon>core chlorophytes</taxon>
        <taxon>Trebouxiophyceae</taxon>
        <taxon>Chlorellales</taxon>
        <taxon>Chlorellaceae</taxon>
        <taxon>Apatococcus</taxon>
    </lineage>
</organism>
<reference evidence="3 4" key="1">
    <citation type="journal article" date="2024" name="Nat. Commun.">
        <title>Phylogenomics reveals the evolutionary origins of lichenization in chlorophyte algae.</title>
        <authorList>
            <person name="Puginier C."/>
            <person name="Libourel C."/>
            <person name="Otte J."/>
            <person name="Skaloud P."/>
            <person name="Haon M."/>
            <person name="Grisel S."/>
            <person name="Petersen M."/>
            <person name="Berrin J.G."/>
            <person name="Delaux P.M."/>
            <person name="Dal Grande F."/>
            <person name="Keller J."/>
        </authorList>
    </citation>
    <scope>NUCLEOTIDE SEQUENCE [LARGE SCALE GENOMIC DNA]</scope>
    <source>
        <strain evidence="3 4">SAG 2145</strain>
    </source>
</reference>
<name>A0AAW1SFM9_9CHLO</name>
<dbReference type="Gene3D" id="2.30.110.10">
    <property type="entry name" value="Electron Transport, Fmn-binding Protein, Chain A"/>
    <property type="match status" value="1"/>
</dbReference>
<dbReference type="GO" id="GO:0010181">
    <property type="term" value="F:FMN binding"/>
    <property type="evidence" value="ECO:0007669"/>
    <property type="project" value="InterPro"/>
</dbReference>
<evidence type="ECO:0000256" key="1">
    <source>
        <dbReference type="SAM" id="MobiDB-lite"/>
    </source>
</evidence>
<sequence length="194" mass="21710">MSGVQWRGRLLESVSKNNNYDKIPYMQLATVRGDGRPANRSVAFQGFHGGTTGVLFQTDSRSPKAAEISLSSWVEACMYLPDTQEQFRLHGQASLHGADTPNDLLRQERCRAWAGLPHEIREWFSGPPPSQIPKSPPEAFHHAVPGPKDSPADSFVLGLIDVMSVDYLDLQQGRRQLFTRPHPDERWSLTETCA</sequence>